<dbReference type="SUPFAM" id="SSF69318">
    <property type="entry name" value="Integrin alpha N-terminal domain"/>
    <property type="match status" value="1"/>
</dbReference>
<dbReference type="EMBL" id="UINC01224838">
    <property type="protein sequence ID" value="SVE54623.1"/>
    <property type="molecule type" value="Genomic_DNA"/>
</dbReference>
<dbReference type="PANTHER" id="PTHR16026:SF0">
    <property type="entry name" value="CARTILAGE ACIDIC PROTEIN 1"/>
    <property type="match status" value="1"/>
</dbReference>
<evidence type="ECO:0000256" key="1">
    <source>
        <dbReference type="ARBA" id="ARBA00022729"/>
    </source>
</evidence>
<dbReference type="InterPro" id="IPR011519">
    <property type="entry name" value="UnbV_ASPIC"/>
</dbReference>
<dbReference type="InterPro" id="IPR027039">
    <property type="entry name" value="Crtac1"/>
</dbReference>
<dbReference type="Gene3D" id="2.130.10.130">
    <property type="entry name" value="Integrin alpha, N-terminal"/>
    <property type="match status" value="1"/>
</dbReference>
<organism evidence="3">
    <name type="scientific">marine metagenome</name>
    <dbReference type="NCBI Taxonomy" id="408172"/>
    <lineage>
        <taxon>unclassified sequences</taxon>
        <taxon>metagenomes</taxon>
        <taxon>ecological metagenomes</taxon>
    </lineage>
</organism>
<proteinExistence type="predicted"/>
<accession>A0A383EDY1</accession>
<protein>
    <recommendedName>
        <fullName evidence="2">ASPIC/UnbV domain-containing protein</fullName>
    </recommendedName>
</protein>
<reference evidence="3" key="1">
    <citation type="submission" date="2018-05" db="EMBL/GenBank/DDBJ databases">
        <authorList>
            <person name="Lanie J.A."/>
            <person name="Ng W.-L."/>
            <person name="Kazmierczak K.M."/>
            <person name="Andrzejewski T.M."/>
            <person name="Davidsen T.M."/>
            <person name="Wayne K.J."/>
            <person name="Tettelin H."/>
            <person name="Glass J.I."/>
            <person name="Rusch D."/>
            <person name="Podicherti R."/>
            <person name="Tsui H.-C.T."/>
            <person name="Winkler M.E."/>
        </authorList>
    </citation>
    <scope>NUCLEOTIDE SEQUENCE</scope>
</reference>
<dbReference type="Pfam" id="PF13517">
    <property type="entry name" value="FG-GAP_3"/>
    <property type="match status" value="1"/>
</dbReference>
<feature type="domain" description="ASPIC/UnbV" evidence="2">
    <location>
        <begin position="151"/>
        <end position="212"/>
    </location>
</feature>
<dbReference type="PANTHER" id="PTHR16026">
    <property type="entry name" value="CARTILAGE ACIDIC PROTEIN 1"/>
    <property type="match status" value="1"/>
</dbReference>
<sequence>EIAADLGLDQANGSSLAIEDFNQDSYMDLALASDTGHLQIYHNRDGQAFAIEGVSSSTSLPQHLLSADLDNDGDLDLAAYGDGPLQLLAYTSGQFQRQEALDSTNGAALLADFDSDGRIDIWTNSQVLANQNEGGRWIKIAARGINSNRSGIGAKVEIKTANRLQKREVRSQTHTGELNFGVAASDSVEFIRILWPGGVRQTELATSAGQRLELTELDRKGTSCPILYAWD</sequence>
<gene>
    <name evidence="3" type="ORF">METZ01_LOCUS507477</name>
</gene>
<evidence type="ECO:0000313" key="3">
    <source>
        <dbReference type="EMBL" id="SVE54623.1"/>
    </source>
</evidence>
<dbReference type="InterPro" id="IPR013517">
    <property type="entry name" value="FG-GAP"/>
</dbReference>
<dbReference type="InterPro" id="IPR028994">
    <property type="entry name" value="Integrin_alpha_N"/>
</dbReference>
<dbReference type="AlphaFoldDB" id="A0A383EDY1"/>
<feature type="non-terminal residue" evidence="3">
    <location>
        <position position="1"/>
    </location>
</feature>
<feature type="non-terminal residue" evidence="3">
    <location>
        <position position="231"/>
    </location>
</feature>
<evidence type="ECO:0000259" key="2">
    <source>
        <dbReference type="Pfam" id="PF07593"/>
    </source>
</evidence>
<dbReference type="Pfam" id="PF07593">
    <property type="entry name" value="UnbV_ASPIC"/>
    <property type="match status" value="1"/>
</dbReference>
<keyword evidence="1" id="KW-0732">Signal</keyword>
<name>A0A383EDY1_9ZZZZ</name>